<dbReference type="InterPro" id="IPR052524">
    <property type="entry name" value="MFS_Cyanate_Porter"/>
</dbReference>
<keyword evidence="3 5" id="KW-1133">Transmembrane helix</keyword>
<dbReference type="Gene3D" id="1.20.1250.20">
    <property type="entry name" value="MFS general substrate transporter like domains"/>
    <property type="match status" value="2"/>
</dbReference>
<comment type="subcellular location">
    <subcellularLocation>
        <location evidence="1">Cell membrane</location>
        <topology evidence="1">Multi-pass membrane protein</topology>
    </subcellularLocation>
</comment>
<feature type="transmembrane region" description="Helical" evidence="5">
    <location>
        <begin position="137"/>
        <end position="158"/>
    </location>
</feature>
<feature type="transmembrane region" description="Helical" evidence="5">
    <location>
        <begin position="329"/>
        <end position="353"/>
    </location>
</feature>
<keyword evidence="8" id="KW-1185">Reference proteome</keyword>
<feature type="transmembrane region" description="Helical" evidence="5">
    <location>
        <begin position="12"/>
        <end position="30"/>
    </location>
</feature>
<dbReference type="InterPro" id="IPR020846">
    <property type="entry name" value="MFS_dom"/>
</dbReference>
<feature type="transmembrane region" description="Helical" evidence="5">
    <location>
        <begin position="305"/>
        <end position="323"/>
    </location>
</feature>
<evidence type="ECO:0000313" key="7">
    <source>
        <dbReference type="EMBL" id="NUU15595.1"/>
    </source>
</evidence>
<evidence type="ECO:0000259" key="6">
    <source>
        <dbReference type="PROSITE" id="PS50850"/>
    </source>
</evidence>
<dbReference type="PANTHER" id="PTHR23523:SF2">
    <property type="entry name" value="2-NITROIMIDAZOLE TRANSPORTER"/>
    <property type="match status" value="1"/>
</dbReference>
<dbReference type="SUPFAM" id="SSF103473">
    <property type="entry name" value="MFS general substrate transporter"/>
    <property type="match status" value="1"/>
</dbReference>
<organism evidence="7 8">
    <name type="scientific">Curtobacterium pusillum</name>
    <dbReference type="NCBI Taxonomy" id="69373"/>
    <lineage>
        <taxon>Bacteria</taxon>
        <taxon>Bacillati</taxon>
        <taxon>Actinomycetota</taxon>
        <taxon>Actinomycetes</taxon>
        <taxon>Micrococcales</taxon>
        <taxon>Microbacteriaceae</taxon>
        <taxon>Curtobacterium</taxon>
    </lineage>
</organism>
<accession>A0ABX2MC82</accession>
<feature type="transmembrane region" description="Helical" evidence="5">
    <location>
        <begin position="50"/>
        <end position="74"/>
    </location>
</feature>
<dbReference type="InterPro" id="IPR011701">
    <property type="entry name" value="MFS"/>
</dbReference>
<feature type="transmembrane region" description="Helical" evidence="5">
    <location>
        <begin position="391"/>
        <end position="413"/>
    </location>
</feature>
<feature type="transmembrane region" description="Helical" evidence="5">
    <location>
        <begin position="164"/>
        <end position="187"/>
    </location>
</feature>
<feature type="transmembrane region" description="Helical" evidence="5">
    <location>
        <begin position="237"/>
        <end position="260"/>
    </location>
</feature>
<reference evidence="7 8" key="1">
    <citation type="submission" date="2020-05" db="EMBL/GenBank/DDBJ databases">
        <title>Genome Sequencing of Type Strains.</title>
        <authorList>
            <person name="Lemaire J.F."/>
            <person name="Inderbitzin P."/>
            <person name="Gregorio O.A."/>
            <person name="Collins S.B."/>
            <person name="Wespe N."/>
            <person name="Knight-Connoni V."/>
        </authorList>
    </citation>
    <scope>NUCLEOTIDE SEQUENCE [LARGE SCALE GENOMIC DNA]</scope>
    <source>
        <strain evidence="7 8">ATCC 19096</strain>
    </source>
</reference>
<feature type="domain" description="Major facilitator superfamily (MFS) profile" evidence="6">
    <location>
        <begin position="13"/>
        <end position="417"/>
    </location>
</feature>
<sequence length="417" mass="42624">MRGAGSGLRGAAWVLPAAIVLVALNLRGPIVAPAPVIGDIRVDLGLTATIAGLLTTIPVLCFALATPFASWVIARADPERALSLSLVIVLAGTVVRSMPSSAALLVGTAVIGIGITIGNVVIPVVIRRDTSAERVGLVTGVYTSALNVGSMITSLGTAPIAAAWGWPVAIAVWAVLAVVAGFAWTYAVGGRAAWLRPSPAEAEEPLPVTGPIDQVMDAGAIRTVRAASAPVRPARRLITWGLTLAFGGQAFSYYALTAWIPTLLHDEIGFSKASSGASSSVFQILAVVGALGVPVLAAKWRPRAIISLVAFLWLAMPLGLLFAPQLWLLWSVLGGAAQGGGITVIFIVIVRIVSSDADARRMSAFVQGGGYLIGSAGPLVAGSLHGATGDWTAPLLVVLVAVLTLGIVGTTAARRVS</sequence>
<protein>
    <submittedName>
        <fullName evidence="7">MFS transporter</fullName>
    </submittedName>
</protein>
<evidence type="ECO:0000313" key="8">
    <source>
        <dbReference type="Proteomes" id="UP000573001"/>
    </source>
</evidence>
<evidence type="ECO:0000256" key="5">
    <source>
        <dbReference type="SAM" id="Phobius"/>
    </source>
</evidence>
<evidence type="ECO:0000256" key="3">
    <source>
        <dbReference type="ARBA" id="ARBA00022989"/>
    </source>
</evidence>
<feature type="transmembrane region" description="Helical" evidence="5">
    <location>
        <begin position="81"/>
        <end position="98"/>
    </location>
</feature>
<feature type="transmembrane region" description="Helical" evidence="5">
    <location>
        <begin position="104"/>
        <end position="125"/>
    </location>
</feature>
<feature type="transmembrane region" description="Helical" evidence="5">
    <location>
        <begin position="365"/>
        <end position="385"/>
    </location>
</feature>
<evidence type="ECO:0000256" key="1">
    <source>
        <dbReference type="ARBA" id="ARBA00004651"/>
    </source>
</evidence>
<proteinExistence type="predicted"/>
<dbReference type="Pfam" id="PF07690">
    <property type="entry name" value="MFS_1"/>
    <property type="match status" value="1"/>
</dbReference>
<gene>
    <name evidence="7" type="ORF">HP507_17335</name>
</gene>
<dbReference type="InterPro" id="IPR036259">
    <property type="entry name" value="MFS_trans_sf"/>
</dbReference>
<comment type="caution">
    <text evidence="7">The sequence shown here is derived from an EMBL/GenBank/DDBJ whole genome shotgun (WGS) entry which is preliminary data.</text>
</comment>
<dbReference type="PROSITE" id="PS50850">
    <property type="entry name" value="MFS"/>
    <property type="match status" value="1"/>
</dbReference>
<name>A0ABX2MC82_9MICO</name>
<evidence type="ECO:0000256" key="2">
    <source>
        <dbReference type="ARBA" id="ARBA00022692"/>
    </source>
</evidence>
<evidence type="ECO:0000256" key="4">
    <source>
        <dbReference type="ARBA" id="ARBA00023136"/>
    </source>
</evidence>
<dbReference type="EMBL" id="JABMCE010000086">
    <property type="protein sequence ID" value="NUU15595.1"/>
    <property type="molecule type" value="Genomic_DNA"/>
</dbReference>
<dbReference type="PANTHER" id="PTHR23523">
    <property type="match status" value="1"/>
</dbReference>
<feature type="transmembrane region" description="Helical" evidence="5">
    <location>
        <begin position="280"/>
        <end position="298"/>
    </location>
</feature>
<keyword evidence="4 5" id="KW-0472">Membrane</keyword>
<dbReference type="Proteomes" id="UP000573001">
    <property type="component" value="Unassembled WGS sequence"/>
</dbReference>
<keyword evidence="2 5" id="KW-0812">Transmembrane</keyword>